<keyword evidence="4" id="KW-0472">Membrane</keyword>
<dbReference type="PROSITE" id="PS51257">
    <property type="entry name" value="PROKAR_LIPOPROTEIN"/>
    <property type="match status" value="1"/>
</dbReference>
<feature type="signal peptide" evidence="6">
    <location>
        <begin position="1"/>
        <end position="22"/>
    </location>
</feature>
<accession>A0A7W5ZNS0</accession>
<evidence type="ECO:0000256" key="2">
    <source>
        <dbReference type="ARBA" id="ARBA00006275"/>
    </source>
</evidence>
<comment type="similarity">
    <text evidence="2">Belongs to the SusD family.</text>
</comment>
<evidence type="ECO:0000313" key="10">
    <source>
        <dbReference type="Proteomes" id="UP000541352"/>
    </source>
</evidence>
<feature type="chain" id="PRO_5031531620" description="RagB/SusD family nutrient uptake outer membrane protein" evidence="6">
    <location>
        <begin position="23"/>
        <end position="547"/>
    </location>
</feature>
<protein>
    <recommendedName>
        <fullName evidence="11">RagB/SusD family nutrient uptake outer membrane protein</fullName>
    </recommendedName>
</protein>
<dbReference type="InterPro" id="IPR033985">
    <property type="entry name" value="SusD-like_N"/>
</dbReference>
<feature type="domain" description="RagB/SusD" evidence="7">
    <location>
        <begin position="291"/>
        <end position="546"/>
    </location>
</feature>
<feature type="domain" description="SusD-like N-terminal" evidence="8">
    <location>
        <begin position="92"/>
        <end position="217"/>
    </location>
</feature>
<dbReference type="EMBL" id="JACIBY010000012">
    <property type="protein sequence ID" value="MBB3840815.1"/>
    <property type="molecule type" value="Genomic_DNA"/>
</dbReference>
<dbReference type="Pfam" id="PF07980">
    <property type="entry name" value="SusD_RagB"/>
    <property type="match status" value="1"/>
</dbReference>
<evidence type="ECO:0000259" key="7">
    <source>
        <dbReference type="Pfam" id="PF07980"/>
    </source>
</evidence>
<sequence length="547" mass="61904">MKSYLKRTGIVAALMLSLASCENVLEEYNPSGQTAETVFTTPEGFETLVNAAYSYQRWWYGKEEGYNIAETGTDIWTSGAGEVYRDLTQYLNLQSNNTALTNLWRELYAAVNLCNGGITRIEKAGLSPAVRPVREGELRFLRAFYYWHIVETWGDVHFTTEETNGIVATANRTPVDKFYALIFEDLKFAVANLPVTQAQYGRATKGAAQAFLARMYLTRGMNKEALEMAQAVINSNTYKLEANYADLWKMTNLKNKEVIYAIDYSTNLAINDLANSTSNPYGHGRGSNNGHLLFLMKYDDRPGMTRDITNGRPFNRYMPTQFLLDLYNDNDARYEGSFMEVWYANATSRPTGMAIGDTAVVCSRKEISDAFEKTRKYQTYDRSKIYNTNGLVKDNLRYPTLSKFMDATRPSLNEAQSARDVFVIRLAEVYLIAAEAQMKLGDTKAAADLINVVRMRAAKTGKTAAMQITPAQVTLDFILDERARELAGEQIRWFDLKRTGKLMERIKAYAPDNAINLQEHHTVRPIPQTQLDAVTNKTEFAQNKGYQ</sequence>
<dbReference type="InterPro" id="IPR012944">
    <property type="entry name" value="SusD_RagB_dom"/>
</dbReference>
<evidence type="ECO:0000259" key="8">
    <source>
        <dbReference type="Pfam" id="PF14322"/>
    </source>
</evidence>
<keyword evidence="10" id="KW-1185">Reference proteome</keyword>
<evidence type="ECO:0008006" key="11">
    <source>
        <dbReference type="Google" id="ProtNLM"/>
    </source>
</evidence>
<dbReference type="Gene3D" id="1.25.40.390">
    <property type="match status" value="1"/>
</dbReference>
<dbReference type="Proteomes" id="UP000541352">
    <property type="component" value="Unassembled WGS sequence"/>
</dbReference>
<evidence type="ECO:0000256" key="6">
    <source>
        <dbReference type="SAM" id="SignalP"/>
    </source>
</evidence>
<comment type="subcellular location">
    <subcellularLocation>
        <location evidence="1">Cell outer membrane</location>
    </subcellularLocation>
</comment>
<reference evidence="9 10" key="1">
    <citation type="submission" date="2020-08" db="EMBL/GenBank/DDBJ databases">
        <title>Genomic Encyclopedia of Type Strains, Phase IV (KMG-IV): sequencing the most valuable type-strain genomes for metagenomic binning, comparative biology and taxonomic classification.</title>
        <authorList>
            <person name="Goeker M."/>
        </authorList>
    </citation>
    <scope>NUCLEOTIDE SEQUENCE [LARGE SCALE GENOMIC DNA]</scope>
    <source>
        <strain evidence="9 10">DSM 17976</strain>
    </source>
</reference>
<evidence type="ECO:0000256" key="4">
    <source>
        <dbReference type="ARBA" id="ARBA00023136"/>
    </source>
</evidence>
<organism evidence="9 10">
    <name type="scientific">Runella defluvii</name>
    <dbReference type="NCBI Taxonomy" id="370973"/>
    <lineage>
        <taxon>Bacteria</taxon>
        <taxon>Pseudomonadati</taxon>
        <taxon>Bacteroidota</taxon>
        <taxon>Cytophagia</taxon>
        <taxon>Cytophagales</taxon>
        <taxon>Spirosomataceae</taxon>
        <taxon>Runella</taxon>
    </lineage>
</organism>
<keyword evidence="3 6" id="KW-0732">Signal</keyword>
<dbReference type="RefSeq" id="WP_183978033.1">
    <property type="nucleotide sequence ID" value="NZ_JACIBY010000012.1"/>
</dbReference>
<name>A0A7W5ZNS0_9BACT</name>
<dbReference type="GO" id="GO:0009279">
    <property type="term" value="C:cell outer membrane"/>
    <property type="evidence" value="ECO:0007669"/>
    <property type="project" value="UniProtKB-SubCell"/>
</dbReference>
<evidence type="ECO:0000256" key="1">
    <source>
        <dbReference type="ARBA" id="ARBA00004442"/>
    </source>
</evidence>
<evidence type="ECO:0000256" key="5">
    <source>
        <dbReference type="ARBA" id="ARBA00023237"/>
    </source>
</evidence>
<evidence type="ECO:0000256" key="3">
    <source>
        <dbReference type="ARBA" id="ARBA00022729"/>
    </source>
</evidence>
<keyword evidence="5" id="KW-0998">Cell outer membrane</keyword>
<dbReference type="SUPFAM" id="SSF48452">
    <property type="entry name" value="TPR-like"/>
    <property type="match status" value="1"/>
</dbReference>
<dbReference type="AlphaFoldDB" id="A0A7W5ZNS0"/>
<comment type="caution">
    <text evidence="9">The sequence shown here is derived from an EMBL/GenBank/DDBJ whole genome shotgun (WGS) entry which is preliminary data.</text>
</comment>
<proteinExistence type="inferred from homology"/>
<dbReference type="Pfam" id="PF14322">
    <property type="entry name" value="SusD-like_3"/>
    <property type="match status" value="1"/>
</dbReference>
<dbReference type="InterPro" id="IPR011990">
    <property type="entry name" value="TPR-like_helical_dom_sf"/>
</dbReference>
<gene>
    <name evidence="9" type="ORF">FHS57_004835</name>
</gene>
<evidence type="ECO:0000313" key="9">
    <source>
        <dbReference type="EMBL" id="MBB3840815.1"/>
    </source>
</evidence>